<dbReference type="PROSITE" id="PS51257">
    <property type="entry name" value="PROKAR_LIPOPROTEIN"/>
    <property type="match status" value="1"/>
</dbReference>
<dbReference type="EMBL" id="FNJQ01000026">
    <property type="protein sequence ID" value="SDP57446.1"/>
    <property type="molecule type" value="Genomic_DNA"/>
</dbReference>
<dbReference type="PANTHER" id="PTHR37835:SF1">
    <property type="entry name" value="ALPHA-CLOSTRIPAIN"/>
    <property type="match status" value="1"/>
</dbReference>
<dbReference type="Proteomes" id="UP000182412">
    <property type="component" value="Unassembled WGS sequence"/>
</dbReference>
<dbReference type="InterPro" id="IPR005077">
    <property type="entry name" value="Peptidase_C11"/>
</dbReference>
<dbReference type="AlphaFoldDB" id="A0A1H0TV73"/>
<dbReference type="RefSeq" id="WP_074572955.1">
    <property type="nucleotide sequence ID" value="NZ_FNJQ01000026.1"/>
</dbReference>
<evidence type="ECO:0008006" key="3">
    <source>
        <dbReference type="Google" id="ProtNLM"/>
    </source>
</evidence>
<protein>
    <recommendedName>
        <fullName evidence="3">Clostripain</fullName>
    </recommendedName>
</protein>
<evidence type="ECO:0000313" key="2">
    <source>
        <dbReference type="Proteomes" id="UP000182412"/>
    </source>
</evidence>
<sequence>MQWVRKIRQLALLLMAIFAMILLLAGCLDDEDDEGAKAPLFANAYRAEDTWLVYWYLCGTDLESEMGAASADLKELQQVDLPANVKVLIQTGGTETWHNNTVDEGVIGRYLYDKDGLHELEKAADADMGNKDTLAAFLRYGRDNFTADHRVFVFWDHGGGSAAGVCKDERTGNTLSLNDIRDAFTSVHPAVNDNPPFELIGFDACLMAAYDVANTLQGIGRYMTASEELEPGNGWNYAGWVGALAKNPAMGGAALGQVICDTYMKGCRDYGTEEAATMSVVDLGKVPELRTAYEAFGLEALRQARSNPYGFFAAFGRGAKQAENYGGNTRYQGYANMVDLGDFAKKAVKLLPNTADQLVQAVNQAVIYKVQGDYRNKGQGLSGFYSYDGNAETFANYAAQQAAPLAQKCLYHYLIYGRMPKEGEALLAGTVQGDTGLQIPQQKIQQKLFKVETLEDIVVDVDAHGDSFVKLTKEQMNMLSSVHCQLVYMDADEDIILYLGSDADINADWERGIFKDNFQGTWPMLDGHPVYVEITAEEDGYNIYSVPIKLNGVECNLQVTYTFADKKYHIIGARKGIDNQGMGDRNLIRLKAGDQITTLHYGMTISGDDEDFTQVEVDTFTIGDQPTLAEENMGDGVYGYCFEFMTPAGDSALSKLVQFTIKDGQIVTVVE</sequence>
<accession>A0A1H0TV73</accession>
<name>A0A1H0TV73_SELRU</name>
<dbReference type="Gene3D" id="3.40.50.11970">
    <property type="match status" value="1"/>
</dbReference>
<dbReference type="PANTHER" id="PTHR37835">
    <property type="entry name" value="ALPHA-CLOSTRIPAIN"/>
    <property type="match status" value="1"/>
</dbReference>
<organism evidence="1 2">
    <name type="scientific">Selenomonas ruminantium</name>
    <dbReference type="NCBI Taxonomy" id="971"/>
    <lineage>
        <taxon>Bacteria</taxon>
        <taxon>Bacillati</taxon>
        <taxon>Bacillota</taxon>
        <taxon>Negativicutes</taxon>
        <taxon>Selenomonadales</taxon>
        <taxon>Selenomonadaceae</taxon>
        <taxon>Selenomonas</taxon>
    </lineage>
</organism>
<gene>
    <name evidence="1" type="ORF">SAMN05216366_12618</name>
</gene>
<evidence type="ECO:0000313" key="1">
    <source>
        <dbReference type="EMBL" id="SDP57446.1"/>
    </source>
</evidence>
<proteinExistence type="predicted"/>
<dbReference type="OrthoDB" id="5507507at2"/>
<reference evidence="1 2" key="1">
    <citation type="submission" date="2016-10" db="EMBL/GenBank/DDBJ databases">
        <authorList>
            <person name="de Groot N.N."/>
        </authorList>
    </citation>
    <scope>NUCLEOTIDE SEQUENCE [LARGE SCALE GENOMIC DNA]</scope>
    <source>
        <strain evidence="1 2">S137</strain>
    </source>
</reference>
<dbReference type="Pfam" id="PF03415">
    <property type="entry name" value="Peptidase_C11"/>
    <property type="match status" value="1"/>
</dbReference>